<comment type="caution">
    <text evidence="2">The sequence shown here is derived from an EMBL/GenBank/DDBJ whole genome shotgun (WGS) entry which is preliminary data.</text>
</comment>
<evidence type="ECO:0000313" key="3">
    <source>
        <dbReference type="Proteomes" id="UP000011021"/>
    </source>
</evidence>
<name>E7RYM8_9BURK</name>
<feature type="non-terminal residue" evidence="2">
    <location>
        <position position="757"/>
    </location>
</feature>
<gene>
    <name evidence="2" type="ORF">HMPREF0551_1792</name>
</gene>
<dbReference type="AlphaFoldDB" id="E7RYM8"/>
<proteinExistence type="predicted"/>
<accession>E7RYM8</accession>
<keyword evidence="3" id="KW-1185">Reference proteome</keyword>
<protein>
    <submittedName>
        <fullName evidence="2">Conserved repeat protein</fullName>
    </submittedName>
</protein>
<feature type="region of interest" description="Disordered" evidence="1">
    <location>
        <begin position="117"/>
        <end position="138"/>
    </location>
</feature>
<evidence type="ECO:0000313" key="2">
    <source>
        <dbReference type="EMBL" id="EFV94536.1"/>
    </source>
</evidence>
<reference evidence="2 3" key="1">
    <citation type="submission" date="2010-12" db="EMBL/GenBank/DDBJ databases">
        <authorList>
            <person name="Muzny D."/>
            <person name="Qin X."/>
            <person name="Deng J."/>
            <person name="Jiang H."/>
            <person name="Liu Y."/>
            <person name="Qu J."/>
            <person name="Song X.-Z."/>
            <person name="Zhang L."/>
            <person name="Thornton R."/>
            <person name="Coyle M."/>
            <person name="Francisco L."/>
            <person name="Jackson L."/>
            <person name="Javaid M."/>
            <person name="Korchina V."/>
            <person name="Kovar C."/>
            <person name="Mata R."/>
            <person name="Mathew T."/>
            <person name="Ngo R."/>
            <person name="Nguyen L."/>
            <person name="Nguyen N."/>
            <person name="Okwuonu G."/>
            <person name="Ongeri F."/>
            <person name="Pham C."/>
            <person name="Simmons D."/>
            <person name="Wilczek-Boney K."/>
            <person name="Hale W."/>
            <person name="Jakkamsetti A."/>
            <person name="Pham P."/>
            <person name="Ruth R."/>
            <person name="San Lucas F."/>
            <person name="Warren J."/>
            <person name="Zhang J."/>
            <person name="Zhao Z."/>
            <person name="Zhou C."/>
            <person name="Zhu D."/>
            <person name="Lee S."/>
            <person name="Bess C."/>
            <person name="Blankenburg K."/>
            <person name="Forbes L."/>
            <person name="Fu Q."/>
            <person name="Gubbala S."/>
            <person name="Hirani K."/>
            <person name="Jayaseelan J.C."/>
            <person name="Lara F."/>
            <person name="Munidasa M."/>
            <person name="Palculict T."/>
            <person name="Patil S."/>
            <person name="Pu L.-L."/>
            <person name="Saada N."/>
            <person name="Tang L."/>
            <person name="Weissenberger G."/>
            <person name="Zhu Y."/>
            <person name="Hemphill L."/>
            <person name="Shang Y."/>
            <person name="Youmans B."/>
            <person name="Ayvaz T."/>
            <person name="Ross M."/>
            <person name="Santibanez J."/>
            <person name="Aqrawi P."/>
            <person name="Gross S."/>
            <person name="Joshi V."/>
            <person name="Fowler G."/>
            <person name="Nazareth L."/>
            <person name="Reid J."/>
            <person name="Worley K."/>
            <person name="Petrosino J."/>
            <person name="Highlander S."/>
            <person name="Gibbs R."/>
        </authorList>
    </citation>
    <scope>NUCLEOTIDE SEQUENCE [LARGE SCALE GENOMIC DNA]</scope>
    <source>
        <strain evidence="2 3">ATCC 51599</strain>
    </source>
</reference>
<dbReference type="STRING" id="887898.HMPREF0551_1792"/>
<organism evidence="2 3">
    <name type="scientific">Lautropia mirabilis ATCC 51599</name>
    <dbReference type="NCBI Taxonomy" id="887898"/>
    <lineage>
        <taxon>Bacteria</taxon>
        <taxon>Pseudomonadati</taxon>
        <taxon>Pseudomonadota</taxon>
        <taxon>Betaproteobacteria</taxon>
        <taxon>Burkholderiales</taxon>
        <taxon>Burkholderiaceae</taxon>
        <taxon>Lautropia</taxon>
    </lineage>
</organism>
<dbReference type="Proteomes" id="UP000011021">
    <property type="component" value="Unassembled WGS sequence"/>
</dbReference>
<dbReference type="EMBL" id="AEQP01000017">
    <property type="protein sequence ID" value="EFV94536.1"/>
    <property type="molecule type" value="Genomic_DNA"/>
</dbReference>
<evidence type="ECO:0000256" key="1">
    <source>
        <dbReference type="SAM" id="MobiDB-lite"/>
    </source>
</evidence>
<sequence>MHKQVSRSFSQALALRPESMATPPCHHGAAFTRFRPTLLAAALLAALWSAPTHAALNAVNYTVDSDGTPGWDATDGPGLDTGPNNQRVRTHDEVTYQVAISYSGGTKDAKVELTLPRRGDGKPLAEWPTTPPADCVAKGSRVSSDRQTLVCALPDYTGSGTNSGRFRAHVLGSNANGTPMPPPTLKVSSLNTPTIAPATLPPALTITAAPFYDVVVMDTYPGNPMAYGFQAGGGPNKEDGFYHRMMVGLMARNPSGNGKKGVEQLDPTKPIEISLNVAGYPQSVRLDNWRTRANTEAADLPSGSFADGCGSIWQGAPSQLAGRGINAYQRVGDIGGPSKENWMVANGGDCEALPTANGLPDNNIVRIRLTGVDTSLAHTPTQMRGGSSIPPDEHWVASKALVFWTDLNDYPPEQTIQHTLRLADFKATSISNQAAQNTRTSNDSFTHELINRPDGYSSKIYTPDAAQRPPIGTVRDPAYTGDDFVDYMAHGQIVKARVVFTNKGSVAFRNLSMCEIIDRTAFDLADHFGATFTPQSGEGAVQYGVRSGGRYFASTDSALSPRLSAASVTGASEYARANCTDPSITWYRKWQDAEAAGGVTYVKGTGNLPGGKSAYLYISGLKLRETWAETIAVETPTPSVRQKGTEIAEGTIIRNRGTLAADNIPEALVQRFQPSLRDHLQVTKARTTTRIAKRIIEPANATQPVAAGTTLTFQLLPRYATVLPPYPGTVTVTDVLPRGMRYVPTSSRQGGRPVEPQ</sequence>
<dbReference type="HOGENOM" id="CLU_368259_0_0_4"/>